<dbReference type="EMBL" id="JARKNE010000005">
    <property type="protein sequence ID" value="KAK5833336.1"/>
    <property type="molecule type" value="Genomic_DNA"/>
</dbReference>
<organism evidence="1 2">
    <name type="scientific">Gossypium arboreum</name>
    <name type="common">Tree cotton</name>
    <name type="synonym">Gossypium nanking</name>
    <dbReference type="NCBI Taxonomy" id="29729"/>
    <lineage>
        <taxon>Eukaryota</taxon>
        <taxon>Viridiplantae</taxon>
        <taxon>Streptophyta</taxon>
        <taxon>Embryophyta</taxon>
        <taxon>Tracheophyta</taxon>
        <taxon>Spermatophyta</taxon>
        <taxon>Magnoliopsida</taxon>
        <taxon>eudicotyledons</taxon>
        <taxon>Gunneridae</taxon>
        <taxon>Pentapetalae</taxon>
        <taxon>rosids</taxon>
        <taxon>malvids</taxon>
        <taxon>Malvales</taxon>
        <taxon>Malvaceae</taxon>
        <taxon>Malvoideae</taxon>
        <taxon>Gossypium</taxon>
    </lineage>
</organism>
<name>A0ABR0Q272_GOSAR</name>
<gene>
    <name evidence="1" type="ORF">PVK06_017161</name>
</gene>
<keyword evidence="2" id="KW-1185">Reference proteome</keyword>
<evidence type="ECO:0000313" key="2">
    <source>
        <dbReference type="Proteomes" id="UP001358586"/>
    </source>
</evidence>
<comment type="caution">
    <text evidence="1">The sequence shown here is derived from an EMBL/GenBank/DDBJ whole genome shotgun (WGS) entry which is preliminary data.</text>
</comment>
<reference evidence="1 2" key="1">
    <citation type="submission" date="2023-03" db="EMBL/GenBank/DDBJ databases">
        <title>WGS of Gossypium arboreum.</title>
        <authorList>
            <person name="Yu D."/>
        </authorList>
    </citation>
    <scope>NUCLEOTIDE SEQUENCE [LARGE SCALE GENOMIC DNA]</scope>
    <source>
        <tissue evidence="1">Leaf</tissue>
    </source>
</reference>
<proteinExistence type="predicted"/>
<evidence type="ECO:0000313" key="1">
    <source>
        <dbReference type="EMBL" id="KAK5833336.1"/>
    </source>
</evidence>
<dbReference type="Proteomes" id="UP001358586">
    <property type="component" value="Chromosome 5"/>
</dbReference>
<protein>
    <submittedName>
        <fullName evidence="1">Uncharacterized protein</fullName>
    </submittedName>
</protein>
<sequence>MVRARGSGLIIQGVSSQCREVNAPVEAKAYVCTTKEEEMSCVLVAWGIQIPNFAYDFSIIEGSNRLSDTIDRSFLLSFHMLEAGDSESGATPFMITVGADNTLVGDAGDTFVSIFYHGPLEGSMRFMSTSGETQMLFLWREHLSMQKILYFPIEDLKKVEFENFHQSIMGALKRAYELHRKLDEENRKLVEQNKRVNFNALNNLIDAQFDFDVHFPFGATWKKFVEE</sequence>
<accession>A0ABR0Q272</accession>